<proteinExistence type="predicted"/>
<feature type="compositionally biased region" description="Basic and acidic residues" evidence="1">
    <location>
        <begin position="132"/>
        <end position="152"/>
    </location>
</feature>
<name>A0A8G1RH46_9EURO</name>
<dbReference type="Proteomes" id="UP000249789">
    <property type="component" value="Unassembled WGS sequence"/>
</dbReference>
<evidence type="ECO:0000313" key="2">
    <source>
        <dbReference type="EMBL" id="RAK72053.1"/>
    </source>
</evidence>
<dbReference type="EMBL" id="KZ824703">
    <property type="protein sequence ID" value="RAK72053.1"/>
    <property type="molecule type" value="Genomic_DNA"/>
</dbReference>
<dbReference type="RefSeq" id="XP_040796065.1">
    <property type="nucleotide sequence ID" value="XM_040940367.1"/>
</dbReference>
<evidence type="ECO:0000256" key="1">
    <source>
        <dbReference type="SAM" id="MobiDB-lite"/>
    </source>
</evidence>
<feature type="region of interest" description="Disordered" evidence="1">
    <location>
        <begin position="107"/>
        <end position="152"/>
    </location>
</feature>
<gene>
    <name evidence="2" type="ORF">BO72DRAFT_292435</name>
</gene>
<keyword evidence="3" id="KW-1185">Reference proteome</keyword>
<protein>
    <submittedName>
        <fullName evidence="2">Uncharacterized protein</fullName>
    </submittedName>
</protein>
<dbReference type="VEuPathDB" id="FungiDB:BO72DRAFT_292435"/>
<dbReference type="AlphaFoldDB" id="A0A8G1RH46"/>
<dbReference type="GeneID" id="63857700"/>
<accession>A0A8G1RH46</accession>
<reference evidence="2 3" key="1">
    <citation type="submission" date="2018-02" db="EMBL/GenBank/DDBJ databases">
        <title>The genomes of Aspergillus section Nigri reveals drivers in fungal speciation.</title>
        <authorList>
            <consortium name="DOE Joint Genome Institute"/>
            <person name="Vesth T.C."/>
            <person name="Nybo J."/>
            <person name="Theobald S."/>
            <person name="Brandl J."/>
            <person name="Frisvad J.C."/>
            <person name="Nielsen K.F."/>
            <person name="Lyhne E.K."/>
            <person name="Kogle M.E."/>
            <person name="Kuo A."/>
            <person name="Riley R."/>
            <person name="Clum A."/>
            <person name="Nolan M."/>
            <person name="Lipzen A."/>
            <person name="Salamov A."/>
            <person name="Henrissat B."/>
            <person name="Wiebenga A."/>
            <person name="De vries R.P."/>
            <person name="Grigoriev I.V."/>
            <person name="Mortensen U.H."/>
            <person name="Andersen M.R."/>
            <person name="Baker S.E."/>
        </authorList>
    </citation>
    <scope>NUCLEOTIDE SEQUENCE [LARGE SCALE GENOMIC DNA]</scope>
    <source>
        <strain evidence="2 3">CBS 313.89</strain>
    </source>
</reference>
<sequence>MHCELTLHSPHGRRADQSSQFTQSTRLLSGDPNCFLSPHSFSSVFPFHLGRNGWQCWRCGSWRLIVPETIERIASLSGLLKSNSASARYPSDVFLFNRRGAKNQLCITEADDRRRSSSKSGTPVSPIASDFSAERKARQGEKKECDRERSTG</sequence>
<evidence type="ECO:0000313" key="3">
    <source>
        <dbReference type="Proteomes" id="UP000249789"/>
    </source>
</evidence>
<organism evidence="2 3">
    <name type="scientific">Aspergillus fijiensis CBS 313.89</name>
    <dbReference type="NCBI Taxonomy" id="1448319"/>
    <lineage>
        <taxon>Eukaryota</taxon>
        <taxon>Fungi</taxon>
        <taxon>Dikarya</taxon>
        <taxon>Ascomycota</taxon>
        <taxon>Pezizomycotina</taxon>
        <taxon>Eurotiomycetes</taxon>
        <taxon>Eurotiomycetidae</taxon>
        <taxon>Eurotiales</taxon>
        <taxon>Aspergillaceae</taxon>
        <taxon>Aspergillus</taxon>
    </lineage>
</organism>